<feature type="domain" description="NAA35-like N-terminal" evidence="4">
    <location>
        <begin position="44"/>
        <end position="211"/>
    </location>
</feature>
<organism evidence="6 7">
    <name type="scientific">Kluyveromyces lactis (strain ATCC 8585 / CBS 2359 / DSM 70799 / NBRC 1267 / NRRL Y-1140 / WM37)</name>
    <name type="common">Yeast</name>
    <name type="synonym">Candida sphaerica</name>
    <dbReference type="NCBI Taxonomy" id="284590"/>
    <lineage>
        <taxon>Eukaryota</taxon>
        <taxon>Fungi</taxon>
        <taxon>Dikarya</taxon>
        <taxon>Ascomycota</taxon>
        <taxon>Saccharomycotina</taxon>
        <taxon>Saccharomycetes</taxon>
        <taxon>Saccharomycetales</taxon>
        <taxon>Saccharomycetaceae</taxon>
        <taxon>Kluyveromyces</taxon>
    </lineage>
</organism>
<dbReference type="PANTHER" id="PTHR21373">
    <property type="entry name" value="GLUCOSE REPRESSIBLE PROTEIN MAK10"/>
    <property type="match status" value="1"/>
</dbReference>
<dbReference type="Pfam" id="PF25789">
    <property type="entry name" value="TPR_NAA35"/>
    <property type="match status" value="1"/>
</dbReference>
<dbReference type="Proteomes" id="UP000000598">
    <property type="component" value="Chromosome A"/>
</dbReference>
<dbReference type="OMA" id="QMEWIVQ"/>
<comment type="similarity">
    <text evidence="2">Belongs to the MAK10 family.</text>
</comment>
<dbReference type="InParanoid" id="Q6CYA4"/>
<evidence type="ECO:0000259" key="5">
    <source>
        <dbReference type="Pfam" id="PF25789"/>
    </source>
</evidence>
<dbReference type="KEGG" id="kla:KLLA0_A01925g"/>
<dbReference type="AlphaFoldDB" id="Q6CYA4"/>
<evidence type="ECO:0000256" key="2">
    <source>
        <dbReference type="ARBA" id="ARBA00006289"/>
    </source>
</evidence>
<protein>
    <submittedName>
        <fullName evidence="6">KLLA0A01925p</fullName>
    </submittedName>
</protein>
<sequence>MVVENNIAELANLTLDHRMDPKNEAQFIDITDHLKALAAKLAPETVVKEATFNLFEGTYALEVCNVKLDTSLIELCPEELEFDCNVPYGDSNNGERLDYVTAVCDRLCRSLMNWLHDYQTLPTTVLSCRYVEFLMELYTSNPVSSLQSFQGLRTRDPLYDQVLCSFVIGVCSFIKFTSKVLKDGGVYEEEDLNCNVMSLDMLSGVDTKEVIDLLNSSLQLLVQSYSESTHLQKLVDLVKHLLHLPNYHYPSCQSSVSSDLLPLQKSLDIISSLVQDDYTTKQHSYPPGCFSKGIQKRRDNNFPPKDLFEPKGDEYVSYTEFMRDIIAALSVKDCNTAFEIRQYVWFFNRIRQRTVMARALLQSYLIREDTILDKFRFNTFKDMHLYEFSLAGTALYDVISSREQTTDRDNMIEALNELSYCLLRWYQNMPQNSCRHRQGFNRLLLDWDSVQAQFEQYETQWQSMGIVDSITNMGNIPLMPVSTWIYTTKLLMMIEFTLEGFHLEVYKPWESFTQYWFCYYLSSHLESNLKRLHEFLLQKISYILNYNKRIKKLKAGEKKENAKARYRHLTDNVLPQLRLNERTVNFFFMKCTIFKSLSLAQVFQFALLKSFNVIDSKNDVSTRFSSDRLIHKLRFKTFSSIGIPEIPTFEQFQKSLNDFVIEPPSIHSKIPKLLNFMNTELESAKSALSTIIQTIETGETDDSPVSTGTKHVKEPALQWYKSMLNSTVALSVNASVLKTKLSEDLKSHDLHATYDVELKFTPNGCYYFPLLTISPKKARNALPHTT</sequence>
<evidence type="ECO:0000313" key="6">
    <source>
        <dbReference type="EMBL" id="CAH02673.1"/>
    </source>
</evidence>
<dbReference type="InterPro" id="IPR057983">
    <property type="entry name" value="NAA35-like_N"/>
</dbReference>
<dbReference type="Pfam" id="PF04112">
    <property type="entry name" value="Mak10"/>
    <property type="match status" value="1"/>
</dbReference>
<reference evidence="6 7" key="1">
    <citation type="journal article" date="2004" name="Nature">
        <title>Genome evolution in yeasts.</title>
        <authorList>
            <consortium name="Genolevures"/>
            <person name="Dujon B."/>
            <person name="Sherman D."/>
            <person name="Fischer G."/>
            <person name="Durrens P."/>
            <person name="Casaregola S."/>
            <person name="Lafontaine I."/>
            <person name="de Montigny J."/>
            <person name="Marck C."/>
            <person name="Neuveglise C."/>
            <person name="Talla E."/>
            <person name="Goffard N."/>
            <person name="Frangeul L."/>
            <person name="Aigle M."/>
            <person name="Anthouard V."/>
            <person name="Babour A."/>
            <person name="Barbe V."/>
            <person name="Barnay S."/>
            <person name="Blanchin S."/>
            <person name="Beckerich J.M."/>
            <person name="Beyne E."/>
            <person name="Bleykasten C."/>
            <person name="Boisrame A."/>
            <person name="Boyer J."/>
            <person name="Cattolico L."/>
            <person name="Confanioleri F."/>
            <person name="de Daruvar A."/>
            <person name="Despons L."/>
            <person name="Fabre E."/>
            <person name="Fairhead C."/>
            <person name="Ferry-Dumazet H."/>
            <person name="Groppi A."/>
            <person name="Hantraye F."/>
            <person name="Hennequin C."/>
            <person name="Jauniaux N."/>
            <person name="Joyet P."/>
            <person name="Kachouri R."/>
            <person name="Kerrest A."/>
            <person name="Koszul R."/>
            <person name="Lemaire M."/>
            <person name="Lesur I."/>
            <person name="Ma L."/>
            <person name="Muller H."/>
            <person name="Nicaud J.M."/>
            <person name="Nikolski M."/>
            <person name="Oztas S."/>
            <person name="Ozier-Kalogeropoulos O."/>
            <person name="Pellenz S."/>
            <person name="Potier S."/>
            <person name="Richard G.F."/>
            <person name="Straub M.L."/>
            <person name="Suleau A."/>
            <person name="Swennene D."/>
            <person name="Tekaia F."/>
            <person name="Wesolowski-Louvel M."/>
            <person name="Westhof E."/>
            <person name="Wirth B."/>
            <person name="Zeniou-Meyer M."/>
            <person name="Zivanovic I."/>
            <person name="Bolotin-Fukuhara M."/>
            <person name="Thierry A."/>
            <person name="Bouchier C."/>
            <person name="Caudron B."/>
            <person name="Scarpelli C."/>
            <person name="Gaillardin C."/>
            <person name="Weissenbach J."/>
            <person name="Wincker P."/>
            <person name="Souciet J.L."/>
        </authorList>
    </citation>
    <scope>NUCLEOTIDE SEQUENCE [LARGE SCALE GENOMIC DNA]</scope>
    <source>
        <strain evidence="7">ATCC 8585 / CBS 2359 / DSM 70799 / NBRC 1267 / NRRL Y-1140 / WM37</strain>
    </source>
</reference>
<dbReference type="InterPro" id="IPR007244">
    <property type="entry name" value="Naa35_N"/>
</dbReference>
<evidence type="ECO:0000256" key="1">
    <source>
        <dbReference type="ARBA" id="ARBA00004496"/>
    </source>
</evidence>
<dbReference type="PANTHER" id="PTHR21373:SF0">
    <property type="entry name" value="N-ALPHA-ACETYLTRANSFERASE 35, NATC AUXILIARY SUBUNIT"/>
    <property type="match status" value="1"/>
</dbReference>
<gene>
    <name evidence="6" type="ORF">KLLA0_A01925g</name>
</gene>
<dbReference type="STRING" id="284590.Q6CYA4"/>
<dbReference type="GO" id="GO:0031417">
    <property type="term" value="C:NatC complex"/>
    <property type="evidence" value="ECO:0007669"/>
    <property type="project" value="InterPro"/>
</dbReference>
<keyword evidence="3" id="KW-0963">Cytoplasm</keyword>
<dbReference type="HOGENOM" id="CLU_022669_1_0_1"/>
<comment type="subcellular location">
    <subcellularLocation>
        <location evidence="1">Cytoplasm</location>
    </subcellularLocation>
</comment>
<dbReference type="eggNOG" id="KOG2343">
    <property type="taxonomic scope" value="Eukaryota"/>
</dbReference>
<dbReference type="FunCoup" id="Q6CYA4">
    <property type="interactions" value="653"/>
</dbReference>
<evidence type="ECO:0000256" key="3">
    <source>
        <dbReference type="ARBA" id="ARBA00022490"/>
    </source>
</evidence>
<evidence type="ECO:0000259" key="4">
    <source>
        <dbReference type="Pfam" id="PF04112"/>
    </source>
</evidence>
<accession>Q6CYA4</accession>
<feature type="domain" description="NAA35-like TPR repeats" evidence="5">
    <location>
        <begin position="328"/>
        <end position="689"/>
    </location>
</feature>
<evidence type="ECO:0000313" key="7">
    <source>
        <dbReference type="Proteomes" id="UP000000598"/>
    </source>
</evidence>
<name>Q6CYA4_KLULA</name>
<dbReference type="PaxDb" id="284590-Q6CYA4"/>
<keyword evidence="7" id="KW-1185">Reference proteome</keyword>
<proteinExistence type="inferred from homology"/>
<dbReference type="EMBL" id="CR382121">
    <property type="protein sequence ID" value="CAH02673.1"/>
    <property type="molecule type" value="Genomic_DNA"/>
</dbReference>
<dbReference type="InterPro" id="IPR057982">
    <property type="entry name" value="TPR_NAA35"/>
</dbReference>